<gene>
    <name evidence="4" type="ORF">MJAP1_001586</name>
</gene>
<dbReference type="AlphaFoldDB" id="A0AAF0J9V0"/>
<feature type="region of interest" description="Disordered" evidence="1">
    <location>
        <begin position="241"/>
        <end position="268"/>
    </location>
</feature>
<feature type="transmembrane region" description="Helical" evidence="2">
    <location>
        <begin position="349"/>
        <end position="375"/>
    </location>
</feature>
<dbReference type="EMBL" id="CP119959">
    <property type="protein sequence ID" value="WFD38625.1"/>
    <property type="molecule type" value="Genomic_DNA"/>
</dbReference>
<accession>A0AAF0J9V0</accession>
<keyword evidence="2" id="KW-1133">Transmembrane helix</keyword>
<dbReference type="RefSeq" id="XP_060121522.1">
    <property type="nucleotide sequence ID" value="XM_060265539.1"/>
</dbReference>
<dbReference type="PANTHER" id="PTHR19346">
    <property type="entry name" value="SUGAR PHOSPHATE TRANSPORTER DOMAIN-CONTAINING PROTEIN"/>
    <property type="match status" value="1"/>
</dbReference>
<dbReference type="GeneID" id="85225235"/>
<feature type="compositionally biased region" description="Basic and acidic residues" evidence="1">
    <location>
        <begin position="248"/>
        <end position="264"/>
    </location>
</feature>
<feature type="transmembrane region" description="Helical" evidence="2">
    <location>
        <begin position="168"/>
        <end position="186"/>
    </location>
</feature>
<reference evidence="4" key="1">
    <citation type="submission" date="2023-03" db="EMBL/GenBank/DDBJ databases">
        <title>Mating type loci evolution in Malassezia.</title>
        <authorList>
            <person name="Coelho M.A."/>
        </authorList>
    </citation>
    <scope>NUCLEOTIDE SEQUENCE</scope>
    <source>
        <strain evidence="4">CBS 9431</strain>
    </source>
</reference>
<organism evidence="4 5">
    <name type="scientific">Malassezia japonica</name>
    <dbReference type="NCBI Taxonomy" id="223818"/>
    <lineage>
        <taxon>Eukaryota</taxon>
        <taxon>Fungi</taxon>
        <taxon>Dikarya</taxon>
        <taxon>Basidiomycota</taxon>
        <taxon>Ustilaginomycotina</taxon>
        <taxon>Malasseziomycetes</taxon>
        <taxon>Malasseziales</taxon>
        <taxon>Malasseziaceae</taxon>
        <taxon>Malassezia</taxon>
    </lineage>
</organism>
<dbReference type="SUPFAM" id="SSF103481">
    <property type="entry name" value="Multidrug resistance efflux transporter EmrE"/>
    <property type="match status" value="1"/>
</dbReference>
<feature type="domain" description="EamA" evidence="3">
    <location>
        <begin position="111"/>
        <end position="184"/>
    </location>
</feature>
<feature type="transmembrane region" description="Helical" evidence="2">
    <location>
        <begin position="46"/>
        <end position="67"/>
    </location>
</feature>
<feature type="transmembrane region" description="Helical" evidence="2">
    <location>
        <begin position="277"/>
        <end position="296"/>
    </location>
</feature>
<proteinExistence type="predicted"/>
<evidence type="ECO:0000313" key="4">
    <source>
        <dbReference type="EMBL" id="WFD38625.1"/>
    </source>
</evidence>
<name>A0AAF0J9V0_9BASI</name>
<feature type="transmembrane region" description="Helical" evidence="2">
    <location>
        <begin position="206"/>
        <end position="225"/>
    </location>
</feature>
<sequence>MSGSMVSRLPGGPKTVVAFLAILFAYTVQTESTQHIQHALRYEKPLLLLYVTHSSFTFLLPIQLLVLRVTTGRPISHFLGLLKRDVQKQLDHVRSKVGLGPAHTSVSFFLTLLSILVLIMLGITIPAVSWFVALPLTSMANVTSIYNTFSIWALVFSVIFLNEEWNYLQAFAVLLGVVGVGIVSYASTQPVTIAAQTIKPIVSRAMLGNSLALLGAIWMAAYEVLYKLIATVPDENHAGFRPLASSPEHADEHATHHNEDHEEAAPTEEPLPFGMHAMAMTSGIGLTTFVLLWAMLLVAHLVDFEPLALPPNGETLGWIVMGASCGMIFNGCFSILLSLWGPVLASMSCLLTTVIVQLTDLVLGVPLSFVCLLPWENKG</sequence>
<feature type="transmembrane region" description="Helical" evidence="2">
    <location>
        <begin position="316"/>
        <end position="337"/>
    </location>
</feature>
<protein>
    <recommendedName>
        <fullName evidence="3">EamA domain-containing protein</fullName>
    </recommendedName>
</protein>
<dbReference type="Proteomes" id="UP001217754">
    <property type="component" value="Chromosome 2"/>
</dbReference>
<dbReference type="GO" id="GO:0016020">
    <property type="term" value="C:membrane"/>
    <property type="evidence" value="ECO:0007669"/>
    <property type="project" value="InterPro"/>
</dbReference>
<dbReference type="InterPro" id="IPR026505">
    <property type="entry name" value="Solute_c_fam_35_mem_F3/F4"/>
</dbReference>
<keyword evidence="2" id="KW-0812">Transmembrane</keyword>
<dbReference type="InterPro" id="IPR037185">
    <property type="entry name" value="EmrE-like"/>
</dbReference>
<evidence type="ECO:0000313" key="5">
    <source>
        <dbReference type="Proteomes" id="UP001217754"/>
    </source>
</evidence>
<evidence type="ECO:0000256" key="1">
    <source>
        <dbReference type="SAM" id="MobiDB-lite"/>
    </source>
</evidence>
<feature type="transmembrane region" description="Helical" evidence="2">
    <location>
        <begin position="106"/>
        <end position="132"/>
    </location>
</feature>
<evidence type="ECO:0000259" key="3">
    <source>
        <dbReference type="Pfam" id="PF00892"/>
    </source>
</evidence>
<dbReference type="InterPro" id="IPR000620">
    <property type="entry name" value="EamA_dom"/>
</dbReference>
<dbReference type="PANTHER" id="PTHR19346:SF4">
    <property type="entry name" value="SUGAR PHOSPHATE TRANSPORTER DOMAIN-CONTAINING PROTEIN"/>
    <property type="match status" value="1"/>
</dbReference>
<evidence type="ECO:0000256" key="2">
    <source>
        <dbReference type="SAM" id="Phobius"/>
    </source>
</evidence>
<keyword evidence="5" id="KW-1185">Reference proteome</keyword>
<dbReference type="Pfam" id="PF00892">
    <property type="entry name" value="EamA"/>
    <property type="match status" value="1"/>
</dbReference>
<feature type="transmembrane region" description="Helical" evidence="2">
    <location>
        <begin position="144"/>
        <end position="161"/>
    </location>
</feature>
<keyword evidence="2" id="KW-0472">Membrane</keyword>